<evidence type="ECO:0000313" key="4">
    <source>
        <dbReference type="Proteomes" id="UP000235803"/>
    </source>
</evidence>
<organism evidence="3 4">
    <name type="scientific">Billgrantia endophytica</name>
    <dbReference type="NCBI Taxonomy" id="2033802"/>
    <lineage>
        <taxon>Bacteria</taxon>
        <taxon>Pseudomonadati</taxon>
        <taxon>Pseudomonadota</taxon>
        <taxon>Gammaproteobacteria</taxon>
        <taxon>Oceanospirillales</taxon>
        <taxon>Halomonadaceae</taxon>
        <taxon>Billgrantia</taxon>
    </lineage>
</organism>
<comment type="caution">
    <text evidence="3">The sequence shown here is derived from an EMBL/GenBank/DDBJ whole genome shotgun (WGS) entry which is preliminary data.</text>
</comment>
<gene>
    <name evidence="3" type="ORF">C1H69_11550</name>
</gene>
<dbReference type="Proteomes" id="UP000235803">
    <property type="component" value="Unassembled WGS sequence"/>
</dbReference>
<sequence length="376" mass="42175">MKVAHLTSAHPRYDTRIFLKQCRSLAAAGHEVTLVVADGNGDEEREGIRIADVGRLTGRMNRIFKSTRLVYERARALEADVYHLHDPELMPIGRRLKRQGKTVIYDAHEDLPRQVLAKHYLDGVTRQVLSRSVDFYQRRACRGFDAIIAATPHIRDGFRAFHPRVVDVNNFPMQGELDGAPDPRLAASPNEPPSICYVGGIGAIRGIREVVRAMEHVSHDCQLQLAGDFKQLTLEQEVMTYAGWSRVESHGYLDRDGVRRVLGSSLAGLVTLHPTINYLDALPVKMFEYMSAGLPVIASDFPLWREIIEGSDCGICVDPLDPLAIAGAIDFLVANRERAREMGANGQRAVAERYNWRQEETKLLDTYRALSRHAEA</sequence>
<evidence type="ECO:0000313" key="3">
    <source>
        <dbReference type="EMBL" id="PMR75012.1"/>
    </source>
</evidence>
<dbReference type="SUPFAM" id="SSF53756">
    <property type="entry name" value="UDP-Glycosyltransferase/glycogen phosphorylase"/>
    <property type="match status" value="1"/>
</dbReference>
<dbReference type="Pfam" id="PF13439">
    <property type="entry name" value="Glyco_transf_4"/>
    <property type="match status" value="1"/>
</dbReference>
<protein>
    <submittedName>
        <fullName evidence="3">Glycosyl transferase</fullName>
    </submittedName>
</protein>
<dbReference type="InterPro" id="IPR050194">
    <property type="entry name" value="Glycosyltransferase_grp1"/>
</dbReference>
<proteinExistence type="predicted"/>
<feature type="domain" description="Glycosyl transferase family 1" evidence="1">
    <location>
        <begin position="188"/>
        <end position="348"/>
    </location>
</feature>
<keyword evidence="3" id="KW-0808">Transferase</keyword>
<evidence type="ECO:0000259" key="2">
    <source>
        <dbReference type="Pfam" id="PF13439"/>
    </source>
</evidence>
<dbReference type="Pfam" id="PF00534">
    <property type="entry name" value="Glycos_transf_1"/>
    <property type="match status" value="1"/>
</dbReference>
<name>A0A2N7U3J2_9GAMM</name>
<keyword evidence="4" id="KW-1185">Reference proteome</keyword>
<reference evidence="3 4" key="1">
    <citation type="submission" date="2018-01" db="EMBL/GenBank/DDBJ databases">
        <title>Halomonas endophytica sp. nov., isolated from storage liquid in the stems of Populus euphratica.</title>
        <authorList>
            <person name="Chen C."/>
        </authorList>
    </citation>
    <scope>NUCLEOTIDE SEQUENCE [LARGE SCALE GENOMIC DNA]</scope>
    <source>
        <strain evidence="3 4">MC28</strain>
    </source>
</reference>
<dbReference type="Gene3D" id="3.40.50.2000">
    <property type="entry name" value="Glycogen Phosphorylase B"/>
    <property type="match status" value="2"/>
</dbReference>
<evidence type="ECO:0000259" key="1">
    <source>
        <dbReference type="Pfam" id="PF00534"/>
    </source>
</evidence>
<dbReference type="RefSeq" id="WP_102653556.1">
    <property type="nucleotide sequence ID" value="NZ_PNRF01000023.1"/>
</dbReference>
<dbReference type="PANTHER" id="PTHR45947">
    <property type="entry name" value="SULFOQUINOVOSYL TRANSFERASE SQD2"/>
    <property type="match status" value="1"/>
</dbReference>
<dbReference type="EMBL" id="PNRF01000023">
    <property type="protein sequence ID" value="PMR75012.1"/>
    <property type="molecule type" value="Genomic_DNA"/>
</dbReference>
<dbReference type="PANTHER" id="PTHR45947:SF3">
    <property type="entry name" value="SULFOQUINOVOSYL TRANSFERASE SQD2"/>
    <property type="match status" value="1"/>
</dbReference>
<feature type="domain" description="Glycosyltransferase subfamily 4-like N-terminal" evidence="2">
    <location>
        <begin position="21"/>
        <end position="162"/>
    </location>
</feature>
<dbReference type="CDD" id="cd03794">
    <property type="entry name" value="GT4_WbuB-like"/>
    <property type="match status" value="1"/>
</dbReference>
<dbReference type="GO" id="GO:0016758">
    <property type="term" value="F:hexosyltransferase activity"/>
    <property type="evidence" value="ECO:0007669"/>
    <property type="project" value="TreeGrafter"/>
</dbReference>
<dbReference type="AlphaFoldDB" id="A0A2N7U3J2"/>
<dbReference type="OrthoDB" id="9815351at2"/>
<accession>A0A2N7U3J2</accession>
<dbReference type="InterPro" id="IPR001296">
    <property type="entry name" value="Glyco_trans_1"/>
</dbReference>
<dbReference type="InterPro" id="IPR028098">
    <property type="entry name" value="Glyco_trans_4-like_N"/>
</dbReference>